<comment type="function">
    <text evidence="7">Involved in the regulation of glutamine synthetase GlnA, a key enzyme in the process to assimilate ammonia. When cellular nitrogen levels are high, the C-terminal adenylyl transferase (AT) inactivates GlnA by covalent transfer of an adenylyl group from ATP to specific tyrosine residue of GlnA, thus reducing its activity. Conversely, when nitrogen levels are low, the N-terminal adenylyl removase (AR) activates GlnA by removing the adenylyl group by phosphorolysis, increasing its activity. The regulatory region of GlnE binds the signal transduction protein PII (GlnB) which indicates the nitrogen status of the cell.</text>
</comment>
<feature type="domain" description="PII-uridylyltransferase/Glutamine-synthetase adenylyltransferase" evidence="9">
    <location>
        <begin position="305"/>
        <end position="443"/>
    </location>
</feature>
<evidence type="ECO:0000256" key="6">
    <source>
        <dbReference type="ARBA" id="ARBA00023268"/>
    </source>
</evidence>
<feature type="region of interest" description="Adenylyl transferase" evidence="7">
    <location>
        <begin position="454"/>
        <end position="968"/>
    </location>
</feature>
<reference evidence="11" key="1">
    <citation type="submission" date="2011-06" db="EMBL/GenBank/DDBJ databases">
        <authorList>
            <consortium name="US DOE Joint Genome Institute (JGI-PGF)"/>
            <person name="Lucas S."/>
            <person name="Han J."/>
            <person name="Lapidus A."/>
            <person name="Cheng J.-F."/>
            <person name="Goodwin L."/>
            <person name="Pitluck S."/>
            <person name="Peters L."/>
            <person name="Land M.L."/>
            <person name="Hauser L."/>
            <person name="Vogl K."/>
            <person name="Liu Z."/>
            <person name="Overmann J."/>
            <person name="Frigaard N.-U."/>
            <person name="Bryant D.A."/>
            <person name="Woyke T.J."/>
        </authorList>
    </citation>
    <scope>NUCLEOTIDE SEQUENCE [LARGE SCALE GENOMIC DNA]</scope>
    <source>
        <strain evidence="11">970</strain>
    </source>
</reference>
<dbReference type="InterPro" id="IPR043519">
    <property type="entry name" value="NT_sf"/>
</dbReference>
<keyword evidence="5 7" id="KW-0460">Magnesium</keyword>
<accession>H8Z1D0</accession>
<feature type="region of interest" description="Adenylyl removase" evidence="7">
    <location>
        <begin position="1"/>
        <end position="447"/>
    </location>
</feature>
<feature type="domain" description="Glutamate-ammonia ligase adenylyltransferase repeated" evidence="8">
    <location>
        <begin position="40"/>
        <end position="281"/>
    </location>
</feature>
<dbReference type="FunFam" id="3.30.460.10:FF:000009">
    <property type="entry name" value="Bifunctional glutamine synthetase adenylyltransferase/adenylyl-removing enzyme"/>
    <property type="match status" value="1"/>
</dbReference>
<keyword evidence="6 7" id="KW-0511">Multifunctional enzyme</keyword>
<dbReference type="PANTHER" id="PTHR30621:SF0">
    <property type="entry name" value="BIFUNCTIONAL GLUTAMINE SYNTHETASE ADENYLYLTRANSFERASE_ADENYLYL-REMOVING ENZYME"/>
    <property type="match status" value="1"/>
</dbReference>
<proteinExistence type="inferred from homology"/>
<keyword evidence="11" id="KW-1185">Reference proteome</keyword>
<organism evidence="10 11">
    <name type="scientific">Thiorhodovibrio frisius</name>
    <dbReference type="NCBI Taxonomy" id="631362"/>
    <lineage>
        <taxon>Bacteria</taxon>
        <taxon>Pseudomonadati</taxon>
        <taxon>Pseudomonadota</taxon>
        <taxon>Gammaproteobacteria</taxon>
        <taxon>Chromatiales</taxon>
        <taxon>Chromatiaceae</taxon>
        <taxon>Thiorhodovibrio</taxon>
    </lineage>
</organism>
<feature type="domain" description="PII-uridylyltransferase/Glutamine-synthetase adenylyltransferase" evidence="9">
    <location>
        <begin position="835"/>
        <end position="926"/>
    </location>
</feature>
<dbReference type="RefSeq" id="WP_009149357.1">
    <property type="nucleotide sequence ID" value="NZ_CP121471.1"/>
</dbReference>
<dbReference type="eggNOG" id="COG1391">
    <property type="taxonomic scope" value="Bacteria"/>
</dbReference>
<dbReference type="Gene3D" id="3.30.460.10">
    <property type="entry name" value="Beta Polymerase, domain 2"/>
    <property type="match status" value="2"/>
</dbReference>
<dbReference type="SUPFAM" id="SSF81593">
    <property type="entry name" value="Nucleotidyltransferase substrate binding subunit/domain"/>
    <property type="match status" value="2"/>
</dbReference>
<dbReference type="Pfam" id="PF03710">
    <property type="entry name" value="GlnE"/>
    <property type="match status" value="2"/>
</dbReference>
<comment type="catalytic activity">
    <reaction evidence="7">
        <text>[glutamine synthetase]-L-tyrosine + ATP = [glutamine synthetase]-O(4)-(5'-adenylyl)-L-tyrosine + diphosphate</text>
        <dbReference type="Rhea" id="RHEA:18589"/>
        <dbReference type="Rhea" id="RHEA-COMP:10660"/>
        <dbReference type="Rhea" id="RHEA-COMP:10661"/>
        <dbReference type="ChEBI" id="CHEBI:30616"/>
        <dbReference type="ChEBI" id="CHEBI:33019"/>
        <dbReference type="ChEBI" id="CHEBI:46858"/>
        <dbReference type="ChEBI" id="CHEBI:83624"/>
        <dbReference type="EC" id="2.7.7.42"/>
    </reaction>
</comment>
<keyword evidence="1 7" id="KW-0808">Transferase</keyword>
<dbReference type="GO" id="GO:0005829">
    <property type="term" value="C:cytosol"/>
    <property type="evidence" value="ECO:0007669"/>
    <property type="project" value="TreeGrafter"/>
</dbReference>
<comment type="cofactor">
    <cofactor evidence="7">
        <name>Mg(2+)</name>
        <dbReference type="ChEBI" id="CHEBI:18420"/>
    </cofactor>
</comment>
<dbReference type="Gene3D" id="1.20.120.330">
    <property type="entry name" value="Nucleotidyltransferases domain 2"/>
    <property type="match status" value="2"/>
</dbReference>
<evidence type="ECO:0000259" key="8">
    <source>
        <dbReference type="Pfam" id="PF03710"/>
    </source>
</evidence>
<dbReference type="GO" id="GO:0008882">
    <property type="term" value="F:[glutamate-ammonia-ligase] adenylyltransferase activity"/>
    <property type="evidence" value="ECO:0007669"/>
    <property type="project" value="UniProtKB-UniRule"/>
</dbReference>
<dbReference type="GO" id="GO:0005524">
    <property type="term" value="F:ATP binding"/>
    <property type="evidence" value="ECO:0007669"/>
    <property type="project" value="UniProtKB-UniRule"/>
</dbReference>
<evidence type="ECO:0000256" key="3">
    <source>
        <dbReference type="ARBA" id="ARBA00022741"/>
    </source>
</evidence>
<dbReference type="OrthoDB" id="9759366at2"/>
<dbReference type="InterPro" id="IPR005190">
    <property type="entry name" value="GlnE_rpt_dom"/>
</dbReference>
<dbReference type="CDD" id="cd05401">
    <property type="entry name" value="NT_GlnE_GlnD_like"/>
    <property type="match status" value="2"/>
</dbReference>
<dbReference type="HAMAP" id="MF_00802">
    <property type="entry name" value="GlnE"/>
    <property type="match status" value="1"/>
</dbReference>
<comment type="catalytic activity">
    <reaction evidence="7">
        <text>[glutamine synthetase]-O(4)-(5'-adenylyl)-L-tyrosine + phosphate = [glutamine synthetase]-L-tyrosine + ADP</text>
        <dbReference type="Rhea" id="RHEA:43716"/>
        <dbReference type="Rhea" id="RHEA-COMP:10660"/>
        <dbReference type="Rhea" id="RHEA-COMP:10661"/>
        <dbReference type="ChEBI" id="CHEBI:43474"/>
        <dbReference type="ChEBI" id="CHEBI:46858"/>
        <dbReference type="ChEBI" id="CHEBI:83624"/>
        <dbReference type="ChEBI" id="CHEBI:456216"/>
        <dbReference type="EC" id="2.7.7.89"/>
    </reaction>
</comment>
<evidence type="ECO:0000256" key="2">
    <source>
        <dbReference type="ARBA" id="ARBA00022695"/>
    </source>
</evidence>
<evidence type="ECO:0000256" key="4">
    <source>
        <dbReference type="ARBA" id="ARBA00022840"/>
    </source>
</evidence>
<evidence type="ECO:0000313" key="11">
    <source>
        <dbReference type="Proteomes" id="UP000002964"/>
    </source>
</evidence>
<evidence type="ECO:0000313" key="10">
    <source>
        <dbReference type="EMBL" id="EIC22479.1"/>
    </source>
</evidence>
<keyword evidence="2 7" id="KW-0548">Nucleotidyltransferase</keyword>
<comment type="similarity">
    <text evidence="7">Belongs to the GlnE family.</text>
</comment>
<dbReference type="Gene3D" id="1.20.120.1510">
    <property type="match status" value="1"/>
</dbReference>
<dbReference type="InterPro" id="IPR023057">
    <property type="entry name" value="GlnE"/>
</dbReference>
<dbReference type="FunFam" id="1.20.120.330:FF:000005">
    <property type="entry name" value="Bifunctional glutamine synthetase adenylyltransferase/adenylyl-removing enzyme"/>
    <property type="match status" value="1"/>
</dbReference>
<reference evidence="10 11" key="2">
    <citation type="submission" date="2011-11" db="EMBL/GenBank/DDBJ databases">
        <authorList>
            <consortium name="US DOE Joint Genome Institute"/>
            <person name="Lucas S."/>
            <person name="Han J."/>
            <person name="Lapidus A."/>
            <person name="Cheng J.-F."/>
            <person name="Goodwin L."/>
            <person name="Pitluck S."/>
            <person name="Peters L."/>
            <person name="Ovchinnikova G."/>
            <person name="Zhang X."/>
            <person name="Detter J.C."/>
            <person name="Han C."/>
            <person name="Tapia R."/>
            <person name="Land M."/>
            <person name="Hauser L."/>
            <person name="Kyrpides N."/>
            <person name="Ivanova N."/>
            <person name="Pagani I."/>
            <person name="Vogl K."/>
            <person name="Liu Z."/>
            <person name="Overmann J."/>
            <person name="Frigaard N.-U."/>
            <person name="Bryant D."/>
            <person name="Woyke T."/>
        </authorList>
    </citation>
    <scope>NUCLEOTIDE SEQUENCE [LARGE SCALE GENOMIC DNA]</scope>
    <source>
        <strain evidence="10 11">970</strain>
    </source>
</reference>
<dbReference type="PANTHER" id="PTHR30621">
    <property type="entry name" value="GLUTAMINE SYNTHETASE ADENYLYLTRANSFERASE"/>
    <property type="match status" value="1"/>
</dbReference>
<keyword evidence="4 7" id="KW-0067">ATP-binding</keyword>
<sequence>MNHPAPTTPNENHWQDWLAWAAEAGIQLPEDAEFCRARERVWASSEYVALSAARHPQIFAALLAGDDLKRVYGATAMATALRDALAGVDDEAALTSALRQFRRAQMLRIIWRDLADWASLDETLADLSALGDVCVRESLALLEPWLHAELGKPIGEDGTPQRLIVLAMGKLGAGELNLSSDIDLIFAYPSRGQVQEGPRSLTNEQFFTRLCQRLVKLLEAQTPEGYVFRVDTRLRPFGDAGPLAMHFDALETYYESHAREWERYAMIKARVIAGPTQAGAELMDMLRPFVYRRYLDFGAIDSLRHLKSLIDQDVRRKGMADNIKLGPGGIREIEFIGQSFQLIRGGREPELQVRPILQVLQCLREKGLLESEVVADLTDAYHFLRLTENRLQAWADRQTHSLPTRAADCERLAQSLDFADWPSFLAQLNHHRTLVQQHFDEVFADPASAAPNAETDLSRLWTDPPEETTATAQLRQAGFHQPERAWQRLEQFRHSVQRKGLGQIALQRLKSLMPCLLEQIASCQASATDAEASPDLTLERVLHVLDAILGRTAYLSLLVERPDGLNLLVRLCAMSPWFSERTARAPLLLDELLDARRLFAPLHRADLDAELDSLLGPLASDDLEQPMERLRQFAQGNQLRVAAADITGAIPLMVVSDYLSEIAEAAVTRSLCLAWDGLRQRHGVPAGRDAQQNGFLVLGYGKLGGIELGYHSDLDLVFLYDGEGATEATEGERPVTAAQFYIRLGQRLIHIMTTPTYSGVLYEIDMRLRPDGQKGMIARSLDAFANYQREEAWTWEHQALVRARPVAGDPQLAERFAEVRREILRLKRNPDKVRAEVREMRAKMRANLDKSNAQQFDLKQGRGGIADIEFMVQYAVLRWAAQYPELTDWTDNIRLLETLKRLNLLPGDAAEVLTEAYKSLRAAYHRNALRDAPGRVANDQLITERGRVEQLWRSLMDETAANSDGGAK</sequence>
<dbReference type="GO" id="GO:0047388">
    <property type="term" value="F:[glutamine synthetase]-adenylyl-L-tyrosine phosphorylase activity"/>
    <property type="evidence" value="ECO:0007669"/>
    <property type="project" value="UniProtKB-EC"/>
</dbReference>
<evidence type="ECO:0000259" key="9">
    <source>
        <dbReference type="Pfam" id="PF08335"/>
    </source>
</evidence>
<dbReference type="EC" id="2.7.7.89" evidence="7"/>
<name>H8Z1D0_9GAMM</name>
<keyword evidence="3 7" id="KW-0547">Nucleotide-binding</keyword>
<protein>
    <recommendedName>
        <fullName evidence="7">Bifunctional glutamine synthetase adenylyltransferase/adenylyl-removing enzyme</fullName>
    </recommendedName>
    <alternativeName>
        <fullName evidence="7">ATP:glutamine synthetase adenylyltransferase</fullName>
    </alternativeName>
    <alternativeName>
        <fullName evidence="7">ATase</fullName>
    </alternativeName>
    <domain>
        <recommendedName>
            <fullName evidence="7">Glutamine synthetase adenylyl-L-tyrosine phosphorylase</fullName>
            <ecNumber evidence="7">2.7.7.89</ecNumber>
        </recommendedName>
        <alternativeName>
            <fullName evidence="7">Adenylyl removase</fullName>
            <shortName evidence="7">AR</shortName>
            <shortName evidence="7">AT-N</shortName>
        </alternativeName>
    </domain>
    <domain>
        <recommendedName>
            <fullName evidence="7">Glutamine synthetase adenylyl transferase</fullName>
            <ecNumber evidence="7">2.7.7.42</ecNumber>
        </recommendedName>
        <alternativeName>
            <fullName evidence="7">Adenylyl transferase</fullName>
            <shortName evidence="7">AT</shortName>
            <shortName evidence="7">AT-C</shortName>
        </alternativeName>
    </domain>
</protein>
<dbReference type="Pfam" id="PF08335">
    <property type="entry name" value="GlnD_UR_UTase"/>
    <property type="match status" value="2"/>
</dbReference>
<feature type="domain" description="Glutamate-ammonia ligase adenylyltransferase repeated" evidence="8">
    <location>
        <begin position="566"/>
        <end position="818"/>
    </location>
</feature>
<dbReference type="SUPFAM" id="SSF81301">
    <property type="entry name" value="Nucleotidyltransferase"/>
    <property type="match status" value="2"/>
</dbReference>
<dbReference type="EC" id="2.7.7.42" evidence="7"/>
<evidence type="ECO:0000256" key="1">
    <source>
        <dbReference type="ARBA" id="ARBA00022679"/>
    </source>
</evidence>
<gene>
    <name evidence="7" type="primary">glnE</name>
    <name evidence="10" type="ORF">Thi970DRAFT_02745</name>
</gene>
<dbReference type="HOGENOM" id="CLU_006233_0_1_6"/>
<dbReference type="EMBL" id="JH603169">
    <property type="protein sequence ID" value="EIC22479.1"/>
    <property type="molecule type" value="Genomic_DNA"/>
</dbReference>
<dbReference type="GO" id="GO:0000287">
    <property type="term" value="F:magnesium ion binding"/>
    <property type="evidence" value="ECO:0007669"/>
    <property type="project" value="UniProtKB-UniRule"/>
</dbReference>
<dbReference type="InterPro" id="IPR013546">
    <property type="entry name" value="PII_UdlTrfase/GS_AdlTrfase"/>
</dbReference>
<dbReference type="NCBIfam" id="NF008292">
    <property type="entry name" value="PRK11072.1"/>
    <property type="match status" value="1"/>
</dbReference>
<dbReference type="AlphaFoldDB" id="H8Z1D0"/>
<dbReference type="GO" id="GO:0000820">
    <property type="term" value="P:regulation of glutamine family amino acid metabolic process"/>
    <property type="evidence" value="ECO:0007669"/>
    <property type="project" value="UniProtKB-UniRule"/>
</dbReference>
<evidence type="ECO:0000256" key="7">
    <source>
        <dbReference type="HAMAP-Rule" id="MF_00802"/>
    </source>
</evidence>
<dbReference type="STRING" id="631362.Thi970DRAFT_02745"/>
<evidence type="ECO:0000256" key="5">
    <source>
        <dbReference type="ARBA" id="ARBA00022842"/>
    </source>
</evidence>
<dbReference type="Proteomes" id="UP000002964">
    <property type="component" value="Unassembled WGS sequence"/>
</dbReference>